<dbReference type="NCBIfam" id="TIGR03953">
    <property type="entry name" value="rplD_bact"/>
    <property type="match status" value="1"/>
</dbReference>
<evidence type="ECO:0000256" key="5">
    <source>
        <dbReference type="HAMAP-Rule" id="MF_01328"/>
    </source>
</evidence>
<dbReference type="EMBL" id="JAGQHS010000100">
    <property type="protein sequence ID" value="MCA9757480.1"/>
    <property type="molecule type" value="Genomic_DNA"/>
</dbReference>
<evidence type="ECO:0000256" key="4">
    <source>
        <dbReference type="ARBA" id="ARBA00035244"/>
    </source>
</evidence>
<evidence type="ECO:0000313" key="8">
    <source>
        <dbReference type="Proteomes" id="UP000739538"/>
    </source>
</evidence>
<dbReference type="Pfam" id="PF00573">
    <property type="entry name" value="Ribosomal_L4"/>
    <property type="match status" value="1"/>
</dbReference>
<reference evidence="7" key="2">
    <citation type="journal article" date="2021" name="Microbiome">
        <title>Successional dynamics and alternative stable states in a saline activated sludge microbial community over 9 years.</title>
        <authorList>
            <person name="Wang Y."/>
            <person name="Ye J."/>
            <person name="Ju F."/>
            <person name="Liu L."/>
            <person name="Boyd J.A."/>
            <person name="Deng Y."/>
            <person name="Parks D.H."/>
            <person name="Jiang X."/>
            <person name="Yin X."/>
            <person name="Woodcroft B.J."/>
            <person name="Tyson G.W."/>
            <person name="Hugenholtz P."/>
            <person name="Polz M.F."/>
            <person name="Zhang T."/>
        </authorList>
    </citation>
    <scope>NUCLEOTIDE SEQUENCE</scope>
    <source>
        <strain evidence="7">HKST-UBA02</strain>
    </source>
</reference>
<feature type="region of interest" description="Disordered" evidence="6">
    <location>
        <begin position="54"/>
        <end position="76"/>
    </location>
</feature>
<dbReference type="PANTHER" id="PTHR10746:SF6">
    <property type="entry name" value="LARGE RIBOSOMAL SUBUNIT PROTEIN UL4M"/>
    <property type="match status" value="1"/>
</dbReference>
<dbReference type="SUPFAM" id="SSF52166">
    <property type="entry name" value="Ribosomal protein L4"/>
    <property type="match status" value="1"/>
</dbReference>
<accession>A0A956NDM5</accession>
<dbReference type="InterPro" id="IPR002136">
    <property type="entry name" value="Ribosomal_uL4"/>
</dbReference>
<dbReference type="Gene3D" id="3.40.1370.10">
    <property type="match status" value="1"/>
</dbReference>
<protein>
    <recommendedName>
        <fullName evidence="4 5">Large ribosomal subunit protein uL4</fullName>
    </recommendedName>
</protein>
<comment type="caution">
    <text evidence="7">The sequence shown here is derived from an EMBL/GenBank/DDBJ whole genome shotgun (WGS) entry which is preliminary data.</text>
</comment>
<dbReference type="GO" id="GO:0005840">
    <property type="term" value="C:ribosome"/>
    <property type="evidence" value="ECO:0007669"/>
    <property type="project" value="UniProtKB-KW"/>
</dbReference>
<comment type="function">
    <text evidence="5">Forms part of the polypeptide exit tunnel.</text>
</comment>
<dbReference type="GO" id="GO:0003735">
    <property type="term" value="F:structural constituent of ribosome"/>
    <property type="evidence" value="ECO:0007669"/>
    <property type="project" value="InterPro"/>
</dbReference>
<dbReference type="InterPro" id="IPR013005">
    <property type="entry name" value="Ribosomal_uL4-like"/>
</dbReference>
<sequence>MASAQLRDPSGADKGTVELPAEIFEAKINRHVMWLSVVNYQNNQRQGTVKVKTRSEVSGGGPKPWRQKGTGRARAGTTRSNVWVKGGRAHGPMPRDHYNKLPKGMRAAALRSALTVRAKDGAVTVLTASGVQDGKTREVVTMLKALGLSDSKCLLVVPSGDNNVVLAGRNLRGFDTSSAEQINTYEVLWADHVLITEDALAKLKEVRG</sequence>
<dbReference type="AlphaFoldDB" id="A0A956NDM5"/>
<evidence type="ECO:0000256" key="6">
    <source>
        <dbReference type="SAM" id="MobiDB-lite"/>
    </source>
</evidence>
<keyword evidence="5" id="KW-0694">RNA-binding</keyword>
<keyword evidence="5" id="KW-0699">rRNA-binding</keyword>
<evidence type="ECO:0000313" key="7">
    <source>
        <dbReference type="EMBL" id="MCA9757480.1"/>
    </source>
</evidence>
<keyword evidence="3 5" id="KW-0687">Ribonucleoprotein</keyword>
<evidence type="ECO:0000256" key="3">
    <source>
        <dbReference type="ARBA" id="ARBA00023274"/>
    </source>
</evidence>
<keyword evidence="2 5" id="KW-0689">Ribosomal protein</keyword>
<proteinExistence type="inferred from homology"/>
<reference evidence="7" key="1">
    <citation type="submission" date="2020-04" db="EMBL/GenBank/DDBJ databases">
        <authorList>
            <person name="Zhang T."/>
        </authorList>
    </citation>
    <scope>NUCLEOTIDE SEQUENCE</scope>
    <source>
        <strain evidence="7">HKST-UBA02</strain>
    </source>
</reference>
<dbReference type="Proteomes" id="UP000739538">
    <property type="component" value="Unassembled WGS sequence"/>
</dbReference>
<dbReference type="GO" id="GO:0019843">
    <property type="term" value="F:rRNA binding"/>
    <property type="evidence" value="ECO:0007669"/>
    <property type="project" value="UniProtKB-UniRule"/>
</dbReference>
<evidence type="ECO:0000256" key="2">
    <source>
        <dbReference type="ARBA" id="ARBA00022980"/>
    </source>
</evidence>
<dbReference type="GO" id="GO:0006412">
    <property type="term" value="P:translation"/>
    <property type="evidence" value="ECO:0007669"/>
    <property type="project" value="UniProtKB-UniRule"/>
</dbReference>
<dbReference type="InterPro" id="IPR023574">
    <property type="entry name" value="Ribosomal_uL4_dom_sf"/>
</dbReference>
<comment type="subunit">
    <text evidence="5">Part of the 50S ribosomal subunit.</text>
</comment>
<evidence type="ECO:0000256" key="1">
    <source>
        <dbReference type="ARBA" id="ARBA00010528"/>
    </source>
</evidence>
<dbReference type="PANTHER" id="PTHR10746">
    <property type="entry name" value="50S RIBOSOMAL PROTEIN L4"/>
    <property type="match status" value="1"/>
</dbReference>
<comment type="similarity">
    <text evidence="1 5">Belongs to the universal ribosomal protein uL4 family.</text>
</comment>
<name>A0A956NDM5_UNCEI</name>
<organism evidence="7 8">
    <name type="scientific">Eiseniibacteriota bacterium</name>
    <dbReference type="NCBI Taxonomy" id="2212470"/>
    <lineage>
        <taxon>Bacteria</taxon>
        <taxon>Candidatus Eiseniibacteriota</taxon>
    </lineage>
</organism>
<dbReference type="HAMAP" id="MF_01328_B">
    <property type="entry name" value="Ribosomal_uL4_B"/>
    <property type="match status" value="1"/>
</dbReference>
<dbReference type="GO" id="GO:1990904">
    <property type="term" value="C:ribonucleoprotein complex"/>
    <property type="evidence" value="ECO:0007669"/>
    <property type="project" value="UniProtKB-KW"/>
</dbReference>
<comment type="function">
    <text evidence="5">One of the primary rRNA binding proteins, this protein initially binds near the 5'-end of the 23S rRNA. It is important during the early stages of 50S assembly. It makes multiple contacts with different domains of the 23S rRNA in the assembled 50S subunit and ribosome.</text>
</comment>
<gene>
    <name evidence="5 7" type="primary">rplD</name>
    <name evidence="7" type="ORF">KDA27_16870</name>
</gene>